<keyword evidence="3" id="KW-0804">Transcription</keyword>
<evidence type="ECO:0000256" key="2">
    <source>
        <dbReference type="ARBA" id="ARBA00023125"/>
    </source>
</evidence>
<dbReference type="GO" id="GO:0045892">
    <property type="term" value="P:negative regulation of DNA-templated transcription"/>
    <property type="evidence" value="ECO:0007669"/>
    <property type="project" value="TreeGrafter"/>
</dbReference>
<dbReference type="SUPFAM" id="SSF46785">
    <property type="entry name" value="Winged helix' DNA-binding domain"/>
    <property type="match status" value="1"/>
</dbReference>
<dbReference type="InterPro" id="IPR000524">
    <property type="entry name" value="Tscrpt_reg_HTH_GntR"/>
</dbReference>
<evidence type="ECO:0000259" key="4">
    <source>
        <dbReference type="PROSITE" id="PS50949"/>
    </source>
</evidence>
<dbReference type="PANTHER" id="PTHR44846:SF1">
    <property type="entry name" value="MANNOSYL-D-GLYCERATE TRANSPORT_METABOLISM SYSTEM REPRESSOR MNGR-RELATED"/>
    <property type="match status" value="1"/>
</dbReference>
<accession>A0A0M2SZ96</accession>
<dbReference type="SMART" id="SM00345">
    <property type="entry name" value="HTH_GNTR"/>
    <property type="match status" value="1"/>
</dbReference>
<gene>
    <name evidence="5" type="ORF">WQ57_06115</name>
</gene>
<evidence type="ECO:0000313" key="5">
    <source>
        <dbReference type="EMBL" id="KKK39026.1"/>
    </source>
</evidence>
<evidence type="ECO:0000313" key="6">
    <source>
        <dbReference type="Proteomes" id="UP000034166"/>
    </source>
</evidence>
<dbReference type="SMART" id="SM00866">
    <property type="entry name" value="UTRA"/>
    <property type="match status" value="1"/>
</dbReference>
<comment type="caution">
    <text evidence="5">The sequence shown here is derived from an EMBL/GenBank/DDBJ whole genome shotgun (WGS) entry which is preliminary data.</text>
</comment>
<sequence>MFTSNVPLYLQLKEKIIKLIEENELKVNEAIPSEPMLMEEYGLSRTTVRKALDELVNEGYLFRVHGKGTFVEGRKVEQGLVNLTSCTEDMRNMGLSARYELLNQQIMLATSSLRNNLNMLSEGKAFHIERIMYGNESPVNVTKSYIPYDYVQGIERFNFEKQSLYKVLEEEYNITILGGVRSFEAVVADEETAKKLSIDVGMPLIKFEGQVKGKLSDGSVVLIEYFQTHYRTDQVKFYIDQFR</sequence>
<reference evidence="5 6" key="1">
    <citation type="submission" date="2015-04" db="EMBL/GenBank/DDBJ databases">
        <title>Taxonomic description and genome sequence of Bacillus campisalis sp. nov., a novel member of the genus Bacillus isolated from solar saltern.</title>
        <authorList>
            <person name="Mathan Kumar R."/>
            <person name="Kaur G."/>
            <person name="Kumar A."/>
            <person name="Singh N.K."/>
            <person name="Kaur N."/>
            <person name="Kumar N."/>
            <person name="Mayilraj S."/>
        </authorList>
    </citation>
    <scope>NUCLEOTIDE SEQUENCE [LARGE SCALE GENOMIC DNA]</scope>
    <source>
        <strain evidence="5 6">SA2-6</strain>
    </source>
</reference>
<evidence type="ECO:0000256" key="1">
    <source>
        <dbReference type="ARBA" id="ARBA00023015"/>
    </source>
</evidence>
<dbReference type="InterPro" id="IPR036390">
    <property type="entry name" value="WH_DNA-bd_sf"/>
</dbReference>
<dbReference type="Pfam" id="PF07702">
    <property type="entry name" value="UTRA"/>
    <property type="match status" value="1"/>
</dbReference>
<protein>
    <recommendedName>
        <fullName evidence="4">HTH gntR-type domain-containing protein</fullName>
    </recommendedName>
</protein>
<dbReference type="Gene3D" id="3.40.1410.10">
    <property type="entry name" value="Chorismate lyase-like"/>
    <property type="match status" value="1"/>
</dbReference>
<proteinExistence type="predicted"/>
<dbReference type="CDD" id="cd07377">
    <property type="entry name" value="WHTH_GntR"/>
    <property type="match status" value="1"/>
</dbReference>
<dbReference type="EMBL" id="LAYY01000005">
    <property type="protein sequence ID" value="KKK39026.1"/>
    <property type="molecule type" value="Genomic_DNA"/>
</dbReference>
<feature type="domain" description="HTH gntR-type" evidence="4">
    <location>
        <begin position="6"/>
        <end position="74"/>
    </location>
</feature>
<dbReference type="GO" id="GO:0003700">
    <property type="term" value="F:DNA-binding transcription factor activity"/>
    <property type="evidence" value="ECO:0007669"/>
    <property type="project" value="InterPro"/>
</dbReference>
<dbReference type="Gene3D" id="1.10.10.10">
    <property type="entry name" value="Winged helix-like DNA-binding domain superfamily/Winged helix DNA-binding domain"/>
    <property type="match status" value="1"/>
</dbReference>
<dbReference type="Proteomes" id="UP000034166">
    <property type="component" value="Unassembled WGS sequence"/>
</dbReference>
<dbReference type="PROSITE" id="PS50949">
    <property type="entry name" value="HTH_GNTR"/>
    <property type="match status" value="1"/>
</dbReference>
<dbReference type="PATRIC" id="fig|1408103.3.peg.1377"/>
<evidence type="ECO:0000256" key="3">
    <source>
        <dbReference type="ARBA" id="ARBA00023163"/>
    </source>
</evidence>
<keyword evidence="2" id="KW-0238">DNA-binding</keyword>
<organism evidence="5 6">
    <name type="scientific">Mesobacillus campisalis</name>
    <dbReference type="NCBI Taxonomy" id="1408103"/>
    <lineage>
        <taxon>Bacteria</taxon>
        <taxon>Bacillati</taxon>
        <taxon>Bacillota</taxon>
        <taxon>Bacilli</taxon>
        <taxon>Bacillales</taxon>
        <taxon>Bacillaceae</taxon>
        <taxon>Mesobacillus</taxon>
    </lineage>
</organism>
<dbReference type="AlphaFoldDB" id="A0A0M2SZ96"/>
<dbReference type="PRINTS" id="PR00035">
    <property type="entry name" value="HTHGNTR"/>
</dbReference>
<dbReference type="FunFam" id="1.10.10.10:FF:000079">
    <property type="entry name" value="GntR family transcriptional regulator"/>
    <property type="match status" value="1"/>
</dbReference>
<name>A0A0M2SZ96_9BACI</name>
<dbReference type="InterPro" id="IPR050679">
    <property type="entry name" value="Bact_HTH_transcr_reg"/>
</dbReference>
<keyword evidence="1" id="KW-0805">Transcription regulation</keyword>
<dbReference type="InterPro" id="IPR011663">
    <property type="entry name" value="UTRA"/>
</dbReference>
<dbReference type="SUPFAM" id="SSF64288">
    <property type="entry name" value="Chorismate lyase-like"/>
    <property type="match status" value="1"/>
</dbReference>
<dbReference type="PANTHER" id="PTHR44846">
    <property type="entry name" value="MANNOSYL-D-GLYCERATE TRANSPORT/METABOLISM SYSTEM REPRESSOR MNGR-RELATED"/>
    <property type="match status" value="1"/>
</dbReference>
<dbReference type="InterPro" id="IPR036388">
    <property type="entry name" value="WH-like_DNA-bd_sf"/>
</dbReference>
<keyword evidence="6" id="KW-1185">Reference proteome</keyword>
<dbReference type="InterPro" id="IPR028978">
    <property type="entry name" value="Chorismate_lyase_/UTRA_dom_sf"/>
</dbReference>
<dbReference type="Pfam" id="PF00392">
    <property type="entry name" value="GntR"/>
    <property type="match status" value="1"/>
</dbReference>
<dbReference type="GO" id="GO:0003677">
    <property type="term" value="F:DNA binding"/>
    <property type="evidence" value="ECO:0007669"/>
    <property type="project" value="UniProtKB-KW"/>
</dbReference>